<evidence type="ECO:0008006" key="3">
    <source>
        <dbReference type="Google" id="ProtNLM"/>
    </source>
</evidence>
<evidence type="ECO:0000313" key="2">
    <source>
        <dbReference type="Proteomes" id="UP000230886"/>
    </source>
</evidence>
<dbReference type="RefSeq" id="WP_099699010.1">
    <property type="nucleotide sequence ID" value="NZ_NOVD01000076.1"/>
</dbReference>
<reference evidence="1 2" key="1">
    <citation type="submission" date="2017-07" db="EMBL/GenBank/DDBJ databases">
        <title>Draft sequence of Rhodococcus enclensis 23b-28.</title>
        <authorList>
            <person name="Besaury L."/>
            <person name="Sancelme M."/>
            <person name="Amato P."/>
            <person name="Lallement A."/>
            <person name="Delort A.-M."/>
        </authorList>
    </citation>
    <scope>NUCLEOTIDE SEQUENCE [LARGE SCALE GENOMIC DNA]</scope>
    <source>
        <strain evidence="1 2">23b-28</strain>
    </source>
</reference>
<evidence type="ECO:0000313" key="1">
    <source>
        <dbReference type="EMBL" id="PCK22292.1"/>
    </source>
</evidence>
<proteinExistence type="predicted"/>
<organism evidence="1 2">
    <name type="scientific">Rhodococcus qingshengii</name>
    <dbReference type="NCBI Taxonomy" id="334542"/>
    <lineage>
        <taxon>Bacteria</taxon>
        <taxon>Bacillati</taxon>
        <taxon>Actinomycetota</taxon>
        <taxon>Actinomycetes</taxon>
        <taxon>Mycobacteriales</taxon>
        <taxon>Nocardiaceae</taxon>
        <taxon>Rhodococcus</taxon>
        <taxon>Rhodococcus erythropolis group</taxon>
    </lineage>
</organism>
<sequence length="361" mass="39194">MQFDTVLDTASQLLAAIDPQQQHSDLLSHLQRTQAIRIAPTRGPANEPDLVCVDGGVAHEQTDALTWIAAVGVSSDLRSSVPATMVMPVSSETDRARSMLMALCELAAALDTADRSHVVWMDGSLATPLISIATGLLTSDPTTAELVCATLADCNTDTLIGDYVHYGLQGRLRALPKQDTASGYCKLWAAQLGEGSGAWLNMQRDRIAATSVLQSGEYLRPRRADEALRVTAKATADAPKRVREWAHVIDELLGHWREELPVFVTYVLPRGMPLRAVKIEYTLPADVDDADIDDVADSVAADLCAKVSETIIGTRVIEPFPQHQADTFAKREVTSLITQLMGAASRTFSETHPAGIRHYRT</sequence>
<comment type="caution">
    <text evidence="1">The sequence shown here is derived from an EMBL/GenBank/DDBJ whole genome shotgun (WGS) entry which is preliminary data.</text>
</comment>
<gene>
    <name evidence="1" type="ORF">CHR55_32680</name>
</gene>
<dbReference type="Proteomes" id="UP000230886">
    <property type="component" value="Unassembled WGS sequence"/>
</dbReference>
<name>A0A2A5IYU8_RHOSG</name>
<accession>A0A2A5IYU8</accession>
<dbReference type="EMBL" id="NOVD01000076">
    <property type="protein sequence ID" value="PCK22292.1"/>
    <property type="molecule type" value="Genomic_DNA"/>
</dbReference>
<dbReference type="AlphaFoldDB" id="A0A2A5IYU8"/>
<protein>
    <recommendedName>
        <fullName evidence="3">DNA double-strand break repair nuclease NurA</fullName>
    </recommendedName>
</protein>